<name>A0A3E2TD60_9FIRM</name>
<feature type="domain" description="Replication-associated protein ORF2/G2P" evidence="1">
    <location>
        <begin position="71"/>
        <end position="169"/>
    </location>
</feature>
<proteinExistence type="predicted"/>
<evidence type="ECO:0000313" key="2">
    <source>
        <dbReference type="EMBL" id="RGB72915.1"/>
    </source>
</evidence>
<comment type="caution">
    <text evidence="2">The sequence shown here is derived from an EMBL/GenBank/DDBJ whole genome shotgun (WGS) entry which is preliminary data.</text>
</comment>
<dbReference type="Pfam" id="PF23343">
    <property type="entry name" value="REP_ORF2-G2P"/>
    <property type="match status" value="1"/>
</dbReference>
<accession>A0A3E2TD60</accession>
<protein>
    <recommendedName>
        <fullName evidence="1">Replication-associated protein ORF2/G2P domain-containing protein</fullName>
    </recommendedName>
</protein>
<evidence type="ECO:0000313" key="3">
    <source>
        <dbReference type="Proteomes" id="UP000260773"/>
    </source>
</evidence>
<evidence type="ECO:0000259" key="1">
    <source>
        <dbReference type="Pfam" id="PF23343"/>
    </source>
</evidence>
<dbReference type="EMBL" id="QVEP01000073">
    <property type="protein sequence ID" value="RGB72915.1"/>
    <property type="molecule type" value="Genomic_DNA"/>
</dbReference>
<dbReference type="AlphaFoldDB" id="A0A3E2TD60"/>
<dbReference type="InterPro" id="IPR056906">
    <property type="entry name" value="ORF2/G2P_dom"/>
</dbReference>
<reference evidence="2 3" key="1">
    <citation type="submission" date="2018-08" db="EMBL/GenBank/DDBJ databases">
        <title>A genome reference for cultivated species of the human gut microbiota.</title>
        <authorList>
            <person name="Zou Y."/>
            <person name="Xue W."/>
            <person name="Luo G."/>
        </authorList>
    </citation>
    <scope>NUCLEOTIDE SEQUENCE [LARGE SCALE GENOMIC DNA]</scope>
    <source>
        <strain evidence="2 3">AF45-17</strain>
    </source>
</reference>
<organism evidence="2 3">
    <name type="scientific">Coprococcus catus</name>
    <dbReference type="NCBI Taxonomy" id="116085"/>
    <lineage>
        <taxon>Bacteria</taxon>
        <taxon>Bacillati</taxon>
        <taxon>Bacillota</taxon>
        <taxon>Clostridia</taxon>
        <taxon>Lachnospirales</taxon>
        <taxon>Lachnospiraceae</taxon>
        <taxon>Coprococcus</taxon>
    </lineage>
</organism>
<sequence length="263" mass="31277">MPYIIEVVQAGRTVEVMKYYSSRYGKKGIKRGERKALTKEEQIKVNKRAAEKKLRRLINENFQEGDTHLVLDYRKERRPAERVQMREDADDFLREMRKLYKRHGIPFKYIHVMEIGKKGALHHHLVINTPEEISQQAIVRCWKGRGRTHHNPLDDTGQYAKLASYLIKQSDGMLRSPDALQGKRWNSSRNLRKPKILRKEPVKDKGWYNRIARLPKKLEQSYYLDGDSVQEGIHEKTGYTFFTYTFVKINQTWKETELEWDKL</sequence>
<dbReference type="Proteomes" id="UP000260773">
    <property type="component" value="Unassembled WGS sequence"/>
</dbReference>
<gene>
    <name evidence="2" type="ORF">DW070_16280</name>
</gene>